<evidence type="ECO:0008006" key="3">
    <source>
        <dbReference type="Google" id="ProtNLM"/>
    </source>
</evidence>
<sequence>MTNQRMADISALSRRVEDAATVGWVARAKAMGLGADSIAEMGGPRRAVDVLSKALDTGSLTSAGATTAVMAFVENAARSSAFLAMVSDRAFRRVPFDVPLIHSASVPLPDGMIEGGLIAVAELELEGAKLKAESVGTITIASDEAWARIDGPGQSFINGLLQAAVGKAADARMFEALAGTTPIAFTADGTETAVIDALRFAMKAMLTKSGQSLRWVLSPSAAATLSTISADGRISVGPDGGTIFGITAILTDALEPGELALIAASEVAADVIDLSIMRARSASVQLPGGEQISLFQCNMSAVRAVLTFGLVPLADAVMARVTLTE</sequence>
<accession>A0A4Z1CLD1</accession>
<dbReference type="AlphaFoldDB" id="A0A4Z1CLD1"/>
<comment type="caution">
    <text evidence="1">The sequence shown here is derived from an EMBL/GenBank/DDBJ whole genome shotgun (WGS) entry which is preliminary data.</text>
</comment>
<keyword evidence="2" id="KW-1185">Reference proteome</keyword>
<reference evidence="1 2" key="1">
    <citation type="submission" date="2019-03" db="EMBL/GenBank/DDBJ databases">
        <authorList>
            <person name="Li J."/>
        </authorList>
    </citation>
    <scope>NUCLEOTIDE SEQUENCE [LARGE SCALE GENOMIC DNA]</scope>
    <source>
        <strain evidence="1 2">3058</strain>
    </source>
</reference>
<evidence type="ECO:0000313" key="1">
    <source>
        <dbReference type="EMBL" id="TGN58598.1"/>
    </source>
</evidence>
<proteinExistence type="predicted"/>
<name>A0A4Z1CLD1_9RHOB</name>
<dbReference type="Proteomes" id="UP000297972">
    <property type="component" value="Unassembled WGS sequence"/>
</dbReference>
<dbReference type="RefSeq" id="WP_135817875.1">
    <property type="nucleotide sequence ID" value="NZ_SRPG01000114.1"/>
</dbReference>
<evidence type="ECO:0000313" key="2">
    <source>
        <dbReference type="Proteomes" id="UP000297972"/>
    </source>
</evidence>
<protein>
    <recommendedName>
        <fullName evidence="3">Phage major capsid protein</fullName>
    </recommendedName>
</protein>
<organism evidence="1 2">
    <name type="scientific">Paracoccus liaowanqingii</name>
    <dbReference type="NCBI Taxonomy" id="2560053"/>
    <lineage>
        <taxon>Bacteria</taxon>
        <taxon>Pseudomonadati</taxon>
        <taxon>Pseudomonadota</taxon>
        <taxon>Alphaproteobacteria</taxon>
        <taxon>Rhodobacterales</taxon>
        <taxon>Paracoccaceae</taxon>
        <taxon>Paracoccus</taxon>
    </lineage>
</organism>
<dbReference type="EMBL" id="SRPG01000114">
    <property type="protein sequence ID" value="TGN58598.1"/>
    <property type="molecule type" value="Genomic_DNA"/>
</dbReference>
<dbReference type="SUPFAM" id="SSF56563">
    <property type="entry name" value="Major capsid protein gp5"/>
    <property type="match status" value="1"/>
</dbReference>
<gene>
    <name evidence="1" type="ORF">E4L95_12370</name>
</gene>
<dbReference type="OrthoDB" id="9804926at2"/>